<dbReference type="PANTHER" id="PTHR45669:SF22">
    <property type="entry name" value="GLUTAREDOXIN DOMAIN-CONTAINING CYSTEINE-RICH PROTEIN CG12206-RELATED"/>
    <property type="match status" value="1"/>
</dbReference>
<proteinExistence type="predicted"/>
<dbReference type="PROSITE" id="PS51354">
    <property type="entry name" value="GLUTAREDOXIN_2"/>
    <property type="match status" value="1"/>
</dbReference>
<evidence type="ECO:0000259" key="1">
    <source>
        <dbReference type="Pfam" id="PF00462"/>
    </source>
</evidence>
<dbReference type="PANTHER" id="PTHR45669">
    <property type="entry name" value="GLUTAREDOXIN DOMAIN-CONTAINING CYSTEINE-RICH PROTEIN CG12206-RELATED"/>
    <property type="match status" value="1"/>
</dbReference>
<organism evidence="2 3">
    <name type="scientific">Syphacia muris</name>
    <dbReference type="NCBI Taxonomy" id="451379"/>
    <lineage>
        <taxon>Eukaryota</taxon>
        <taxon>Metazoa</taxon>
        <taxon>Ecdysozoa</taxon>
        <taxon>Nematoda</taxon>
        <taxon>Chromadorea</taxon>
        <taxon>Rhabditida</taxon>
        <taxon>Spirurina</taxon>
        <taxon>Oxyuridomorpha</taxon>
        <taxon>Oxyuroidea</taxon>
        <taxon>Oxyuridae</taxon>
        <taxon>Syphacia</taxon>
    </lineage>
</organism>
<evidence type="ECO:0000313" key="2">
    <source>
        <dbReference type="Proteomes" id="UP000046393"/>
    </source>
</evidence>
<sequence>MSISIRIKHGFMRDYISDDEGKVVVYMTSCGVVHSTWERCHEAVELLHNLNIQVEVRDLNLDTSLIDELIDRLQLQQIVSILNTFVGYTKECLEVKTEVSSVTLASESQYRLAVKFGRNGIRMNQKDDKEFVYNNLPLIYVNGYYFGNEASLFEWNEKGHLSNALQKFYGRKNCQECGGVGYRLCSECRGSKRSKRCFGELILRCANCDQNGIVLCQNCLHYTQ</sequence>
<accession>A0A0N5AMV9</accession>
<dbReference type="WBParaSite" id="SMUV_0000593001-mRNA-1">
    <property type="protein sequence ID" value="SMUV_0000593001-mRNA-1"/>
    <property type="gene ID" value="SMUV_0000593001"/>
</dbReference>
<feature type="domain" description="Glutaredoxin" evidence="1">
    <location>
        <begin position="23"/>
        <end position="73"/>
    </location>
</feature>
<protein>
    <submittedName>
        <fullName evidence="3">Glutaredoxin domain-containing protein</fullName>
    </submittedName>
</protein>
<evidence type="ECO:0000313" key="3">
    <source>
        <dbReference type="WBParaSite" id="SMUV_0000593001-mRNA-1"/>
    </source>
</evidence>
<dbReference type="STRING" id="451379.A0A0N5AMV9"/>
<dbReference type="InterPro" id="IPR036249">
    <property type="entry name" value="Thioredoxin-like_sf"/>
</dbReference>
<dbReference type="Proteomes" id="UP000046393">
    <property type="component" value="Unplaced"/>
</dbReference>
<reference evidence="3" key="1">
    <citation type="submission" date="2017-02" db="UniProtKB">
        <authorList>
            <consortium name="WormBaseParasite"/>
        </authorList>
    </citation>
    <scope>IDENTIFICATION</scope>
</reference>
<dbReference type="Gene3D" id="3.40.30.10">
    <property type="entry name" value="Glutaredoxin"/>
    <property type="match status" value="1"/>
</dbReference>
<dbReference type="AlphaFoldDB" id="A0A0N5AMV9"/>
<dbReference type="InterPro" id="IPR002109">
    <property type="entry name" value="Glutaredoxin"/>
</dbReference>
<dbReference type="SUPFAM" id="SSF52833">
    <property type="entry name" value="Thioredoxin-like"/>
    <property type="match status" value="1"/>
</dbReference>
<dbReference type="Pfam" id="PF23733">
    <property type="entry name" value="GRXCR1-2_C"/>
    <property type="match status" value="1"/>
</dbReference>
<name>A0A0N5AMV9_9BILA</name>
<dbReference type="Pfam" id="PF00462">
    <property type="entry name" value="Glutaredoxin"/>
    <property type="match status" value="1"/>
</dbReference>
<keyword evidence="2" id="KW-1185">Reference proteome</keyword>